<name>A0A1V1VC08_PHODP</name>
<dbReference type="RefSeq" id="WP_086958299.1">
    <property type="nucleotide sequence ID" value="NZ_AP018045.1"/>
</dbReference>
<dbReference type="Proteomes" id="UP000516656">
    <property type="component" value="Chromosome 1"/>
</dbReference>
<dbReference type="Proteomes" id="UP000218676">
    <property type="component" value="Chromosome 1"/>
</dbReference>
<proteinExistence type="predicted"/>
<evidence type="ECO:0000313" key="3">
    <source>
        <dbReference type="Proteomes" id="UP000218676"/>
    </source>
</evidence>
<dbReference type="PROSITE" id="PS51257">
    <property type="entry name" value="PROKAR_LIPOPROTEIN"/>
    <property type="match status" value="1"/>
</dbReference>
<organism evidence="2 4">
    <name type="scientific">Photobacterium damsela subsp. piscicida</name>
    <name type="common">Pasteurella piscicida</name>
    <dbReference type="NCBI Taxonomy" id="38294"/>
    <lineage>
        <taxon>Bacteria</taxon>
        <taxon>Pseudomonadati</taxon>
        <taxon>Pseudomonadota</taxon>
        <taxon>Gammaproteobacteria</taxon>
        <taxon>Vibrionales</taxon>
        <taxon>Vibrionaceae</taxon>
        <taxon>Photobacterium</taxon>
    </lineage>
</organism>
<dbReference type="AlphaFoldDB" id="A0A1V1VC08"/>
<dbReference type="PANTHER" id="PTHR38008">
    <property type="entry name" value="HEMOLYSIN-RELATED"/>
    <property type="match status" value="1"/>
</dbReference>
<evidence type="ECO:0000313" key="4">
    <source>
        <dbReference type="Proteomes" id="UP000516656"/>
    </source>
</evidence>
<accession>A0A1V1VC08</accession>
<dbReference type="PANTHER" id="PTHR38008:SF2">
    <property type="entry name" value="HEMOLYSIN"/>
    <property type="match status" value="1"/>
</dbReference>
<reference evidence="3" key="2">
    <citation type="submission" date="2017-05" db="EMBL/GenBank/DDBJ databases">
        <title>Whole genome sequence of fish pathogenic bacteria, Photobacterium damselae subsp. piscicida, strain 91-197, isolated from hybrid striped bass (Morone sp.) in USA.</title>
        <authorList>
            <person name="Teru Y."/>
            <person name="Hikima J."/>
            <person name="Kono T."/>
            <person name="Sakai M."/>
            <person name="Takano T."/>
            <person name="Hawke J.P."/>
            <person name="Takeyama H."/>
            <person name="Aoki T."/>
        </authorList>
    </citation>
    <scope>NUCLEOTIDE SEQUENCE [LARGE SCALE GENOMIC DNA]</scope>
    <source>
        <strain evidence="3">91-197</strain>
    </source>
</reference>
<dbReference type="Pfam" id="PF03891">
    <property type="entry name" value="DUF333"/>
    <property type="match status" value="1"/>
</dbReference>
<sequence>MKKIILFSIGCVSILAGCASEPKVTKADMANPASQYCVQQGGKVVMNKEPSGVVGYCHLPDGNVVEEWSLYKAANPSE</sequence>
<evidence type="ECO:0000313" key="2">
    <source>
        <dbReference type="EMBL" id="QOD57591.1"/>
    </source>
</evidence>
<evidence type="ECO:0000313" key="1">
    <source>
        <dbReference type="EMBL" id="BAX53210.1"/>
    </source>
</evidence>
<reference evidence="2 4" key="3">
    <citation type="submission" date="2020-09" db="EMBL/GenBank/DDBJ databases">
        <title>Complete, closed and curated genome sequences of Photobacterium damselae subsp. piscicida isolates from Australia indicate localised evolution and additional plasmid-borne pathogenicity mechanisms.</title>
        <authorList>
            <person name="Baseggio L."/>
            <person name="Silayeva O."/>
            <person name="Buller N."/>
            <person name="Landos M."/>
            <person name="Engelstaedter J."/>
            <person name="Barnes A.C."/>
        </authorList>
    </citation>
    <scope>NUCLEOTIDE SEQUENCE [LARGE SCALE GENOMIC DNA]</scope>
    <source>
        <strain evidence="2 4">AS-16-0540-1</strain>
    </source>
</reference>
<dbReference type="EMBL" id="CP061854">
    <property type="protein sequence ID" value="QOD57591.1"/>
    <property type="molecule type" value="Genomic_DNA"/>
</dbReference>
<dbReference type="EMBL" id="AP018045">
    <property type="protein sequence ID" value="BAX53210.1"/>
    <property type="molecule type" value="Genomic_DNA"/>
</dbReference>
<reference evidence="1" key="1">
    <citation type="journal article" date="2017" name="Genome Announc.">
        <title>Whole-Genome Sequence of Photobacterium damselae subsp. piscicida Strain 91-197, Isolated from Hybrid Striped Bass (Morone sp.) in the United States.</title>
        <authorList>
            <person name="Teru Y."/>
            <person name="Hikima J."/>
            <person name="Kono T."/>
            <person name="Sakai M."/>
            <person name="Takano T."/>
            <person name="Hawke J.P."/>
            <person name="Takeyama H."/>
            <person name="Aoki T."/>
        </authorList>
    </citation>
    <scope>NUCLEOTIDE SEQUENCE</scope>
    <source>
        <strain evidence="1">91-197</strain>
    </source>
</reference>
<protein>
    <submittedName>
        <fullName evidence="2">DUF333 domain-containing protein</fullName>
    </submittedName>
</protein>
<dbReference type="InterPro" id="IPR005590">
    <property type="entry name" value="DUF333"/>
</dbReference>
<gene>
    <name evidence="2" type="ORF">IC627_06870</name>
    <name evidence="1" type="ORF">PDPUS_1_01836</name>
</gene>
<dbReference type="GeneID" id="93397877"/>